<keyword evidence="1" id="KW-0812">Transmembrane</keyword>
<evidence type="ECO:0000313" key="5">
    <source>
        <dbReference type="Proteomes" id="UP001359886"/>
    </source>
</evidence>
<evidence type="ECO:0000259" key="2">
    <source>
        <dbReference type="Pfam" id="PF13387"/>
    </source>
</evidence>
<accession>A0AAW9RG77</accession>
<keyword evidence="1" id="KW-1133">Transmembrane helix</keyword>
<dbReference type="EMBL" id="JAZHOG010000004">
    <property type="protein sequence ID" value="MEJ8567425.1"/>
    <property type="molecule type" value="Genomic_DNA"/>
</dbReference>
<dbReference type="Pfam" id="PF25221">
    <property type="entry name" value="5TMH_Lnb"/>
    <property type="match status" value="1"/>
</dbReference>
<evidence type="ECO:0000256" key="1">
    <source>
        <dbReference type="SAM" id="Phobius"/>
    </source>
</evidence>
<feature type="transmembrane region" description="Helical" evidence="1">
    <location>
        <begin position="349"/>
        <end position="368"/>
    </location>
</feature>
<gene>
    <name evidence="4" type="ORF">V3330_07270</name>
</gene>
<feature type="domain" description="Lnb-like transmembrane" evidence="3">
    <location>
        <begin position="254"/>
        <end position="362"/>
    </location>
</feature>
<comment type="caution">
    <text evidence="4">The sequence shown here is derived from an EMBL/GenBank/DDBJ whole genome shotgun (WGS) entry which is preliminary data.</text>
</comment>
<dbReference type="RefSeq" id="WP_354694746.1">
    <property type="nucleotide sequence ID" value="NZ_JAZHOG010000004.1"/>
</dbReference>
<keyword evidence="5" id="KW-1185">Reference proteome</keyword>
<feature type="transmembrane region" description="Helical" evidence="1">
    <location>
        <begin position="277"/>
        <end position="294"/>
    </location>
</feature>
<feature type="domain" description="Lnb N-terminal periplasmic" evidence="2">
    <location>
        <begin position="23"/>
        <end position="156"/>
    </location>
</feature>
<sequence length="373" mass="41285">MLLLLLPAVAAGQPRGTPDIWLVTYGPGEVYWQRFGHNAIWVRDAELGLDHTFNFGFFDFEQEDFFVRFLQGRMLYFSAAQRASDEFSQYINENRSIRAQRLALPPDRALQLADFLVEQVQPQNRDYLYDYYLDNCSTRVRDALDLALGGALRESFETQPAPLHFRDHTRRLTQSAFWLYLGLEIGLGSPVDRPISRWDEFFIPAVLAEGISGLTANGAPLVVEDVLIHETGSPLPPDRPTAVWLRYLLASVGLLAAVAAVVRWAGAGWGRTLARSWLAVTGLVGAALLFFWFGTDHAVAAWNLNLLVFTPFGLLVLGGRKGAPPAAVLTVICALLVPIASLAPPHQYTADVLAAFLPLNLAAAWVVWSRRGA</sequence>
<dbReference type="AlphaFoldDB" id="A0AAW9RG77"/>
<feature type="transmembrane region" description="Helical" evidence="1">
    <location>
        <begin position="244"/>
        <end position="265"/>
    </location>
</feature>
<feature type="transmembrane region" description="Helical" evidence="1">
    <location>
        <begin position="326"/>
        <end position="343"/>
    </location>
</feature>
<keyword evidence="1" id="KW-0472">Membrane</keyword>
<dbReference type="InterPro" id="IPR057436">
    <property type="entry name" value="5TMH_Lnb"/>
</dbReference>
<dbReference type="Proteomes" id="UP001359886">
    <property type="component" value="Unassembled WGS sequence"/>
</dbReference>
<evidence type="ECO:0000313" key="4">
    <source>
        <dbReference type="EMBL" id="MEJ8567425.1"/>
    </source>
</evidence>
<reference evidence="4 5" key="1">
    <citation type="submission" date="2024-02" db="EMBL/GenBank/DDBJ databases">
        <title>A novel Wenzhouxiangellaceae bacterium, isolated from coastal sediments.</title>
        <authorList>
            <person name="Du Z.-J."/>
            <person name="Ye Y.-Q."/>
            <person name="Zhang X.-Y."/>
        </authorList>
    </citation>
    <scope>NUCLEOTIDE SEQUENCE [LARGE SCALE GENOMIC DNA]</scope>
    <source>
        <strain evidence="4 5">CH-27</strain>
    </source>
</reference>
<dbReference type="InterPro" id="IPR025178">
    <property type="entry name" value="Lnb_N"/>
</dbReference>
<name>A0AAW9RG77_9GAMM</name>
<proteinExistence type="predicted"/>
<feature type="transmembrane region" description="Helical" evidence="1">
    <location>
        <begin position="300"/>
        <end position="319"/>
    </location>
</feature>
<dbReference type="Pfam" id="PF13387">
    <property type="entry name" value="Lnb_N"/>
    <property type="match status" value="1"/>
</dbReference>
<protein>
    <submittedName>
        <fullName evidence="4">DUF4105 domain-containing protein</fullName>
    </submittedName>
</protein>
<evidence type="ECO:0000259" key="3">
    <source>
        <dbReference type="Pfam" id="PF25221"/>
    </source>
</evidence>
<organism evidence="4 5">
    <name type="scientific">Elongatibacter sediminis</name>
    <dbReference type="NCBI Taxonomy" id="3119006"/>
    <lineage>
        <taxon>Bacteria</taxon>
        <taxon>Pseudomonadati</taxon>
        <taxon>Pseudomonadota</taxon>
        <taxon>Gammaproteobacteria</taxon>
        <taxon>Chromatiales</taxon>
        <taxon>Wenzhouxiangellaceae</taxon>
        <taxon>Elongatibacter</taxon>
    </lineage>
</organism>